<reference evidence="1 2" key="1">
    <citation type="submission" date="2014-06" db="EMBL/GenBank/DDBJ databases">
        <title>Helicobacter pullorum isolates in fresh chicken meat - phenotypic and genotypic features.</title>
        <authorList>
            <person name="Borges V."/>
            <person name="Santos A."/>
            <person name="Correia C.B."/>
            <person name="Saraiva M."/>
            <person name="Menard A."/>
            <person name="Vieira L."/>
            <person name="Sampaio D.A."/>
            <person name="Gomes J.P."/>
            <person name="Oleastro M."/>
        </authorList>
    </citation>
    <scope>NUCLEOTIDE SEQUENCE [LARGE SCALE GENOMIC DNA]</scope>
    <source>
        <strain evidence="1 2">229334/12</strain>
    </source>
</reference>
<name>A0A0N0LU06_9HELI</name>
<gene>
    <name evidence="1" type="ORF">HPU229334_01055</name>
</gene>
<comment type="caution">
    <text evidence="1">The sequence shown here is derived from an EMBL/GenBank/DDBJ whole genome shotgun (WGS) entry which is preliminary data.</text>
</comment>
<dbReference type="Proteomes" id="UP000037997">
    <property type="component" value="Unassembled WGS sequence"/>
</dbReference>
<dbReference type="EMBL" id="JNOC01000014">
    <property type="protein sequence ID" value="KPH56521.1"/>
    <property type="molecule type" value="Genomic_DNA"/>
</dbReference>
<dbReference type="RefSeq" id="WP_054197484.1">
    <property type="nucleotide sequence ID" value="NZ_JNOC01000014.1"/>
</dbReference>
<evidence type="ECO:0000313" key="1">
    <source>
        <dbReference type="EMBL" id="KPH56521.1"/>
    </source>
</evidence>
<protein>
    <submittedName>
        <fullName evidence="1">Uncharacterized protein</fullName>
    </submittedName>
</protein>
<organism evidence="1 2">
    <name type="scientific">Helicobacter pullorum</name>
    <dbReference type="NCBI Taxonomy" id="35818"/>
    <lineage>
        <taxon>Bacteria</taxon>
        <taxon>Pseudomonadati</taxon>
        <taxon>Campylobacterota</taxon>
        <taxon>Epsilonproteobacteria</taxon>
        <taxon>Campylobacterales</taxon>
        <taxon>Helicobacteraceae</taxon>
        <taxon>Helicobacter</taxon>
    </lineage>
</organism>
<sequence>MGTKENQLIENIIPILKNLEKEIPINLEVYGNTLKKIEKTASPINNIKKTKKALFSRYLFGTFYRQEIQSLFLSCVEGDLNVNEIMEYSSQKKEKELEHKIAFNKDGNLRKELFFDNDKIELPEEFSFKKEDFKDNEVEYLIELIIDIYCVLFIKKEKFDLEYFKFIVNRYNIHLRSSNARIQQKNTSLNYFPTSAENIERDIESFFSFFKEFNVDNPLIKASVTHLFFSIVSPFSQYGLIFARMFFLKVLLEEEEIYKIKYLPILKSLQAQGSKLSKILNSITYSKNSLLLQKNEKKEFKTAVNNWIRSDFNSLVVCSSNLKYTMHNLLVSFGGEKKYVRIKEYQEAIDN</sequence>
<proteinExistence type="predicted"/>
<evidence type="ECO:0000313" key="2">
    <source>
        <dbReference type="Proteomes" id="UP000037997"/>
    </source>
</evidence>
<accession>A0A0N0LU06</accession>
<dbReference type="PATRIC" id="fig|35818.11.peg.205"/>
<dbReference type="AlphaFoldDB" id="A0A0N0LU06"/>